<feature type="region of interest" description="Disordered" evidence="1">
    <location>
        <begin position="40"/>
        <end position="115"/>
    </location>
</feature>
<dbReference type="Proteomes" id="UP000619479">
    <property type="component" value="Unassembled WGS sequence"/>
</dbReference>
<dbReference type="EMBL" id="BOMH01000014">
    <property type="protein sequence ID" value="GID63902.1"/>
    <property type="molecule type" value="Genomic_DNA"/>
</dbReference>
<feature type="compositionally biased region" description="Basic and acidic residues" evidence="1">
    <location>
        <begin position="67"/>
        <end position="78"/>
    </location>
</feature>
<keyword evidence="3" id="KW-1185">Reference proteome</keyword>
<evidence type="ECO:0000313" key="3">
    <source>
        <dbReference type="Proteomes" id="UP000619479"/>
    </source>
</evidence>
<organism evidence="2 3">
    <name type="scientific">Actinoplanes cyaneus</name>
    <dbReference type="NCBI Taxonomy" id="52696"/>
    <lineage>
        <taxon>Bacteria</taxon>
        <taxon>Bacillati</taxon>
        <taxon>Actinomycetota</taxon>
        <taxon>Actinomycetes</taxon>
        <taxon>Micromonosporales</taxon>
        <taxon>Micromonosporaceae</taxon>
        <taxon>Actinoplanes</taxon>
    </lineage>
</organism>
<comment type="caution">
    <text evidence="2">The sequence shown here is derived from an EMBL/GenBank/DDBJ whole genome shotgun (WGS) entry which is preliminary data.</text>
</comment>
<feature type="region of interest" description="Disordered" evidence="1">
    <location>
        <begin position="1"/>
        <end position="27"/>
    </location>
</feature>
<name>A0A919IGG0_9ACTN</name>
<proteinExistence type="predicted"/>
<protein>
    <submittedName>
        <fullName evidence="2">Uncharacterized protein</fullName>
    </submittedName>
</protein>
<gene>
    <name evidence="2" type="ORF">Acy02nite_17830</name>
</gene>
<evidence type="ECO:0000256" key="1">
    <source>
        <dbReference type="SAM" id="MobiDB-lite"/>
    </source>
</evidence>
<sequence length="115" mass="12336">MDALLIGAGAHTGQGGRRPRNQLTGHHTAAADHADRFTGLTDSLDDDLPTGHRCAGSEEAANPDDVAEGRFHRRENQLRHRHLPPTSAANSKRVTVGAARRVLTKRDSSDSSGVR</sequence>
<reference evidence="2" key="1">
    <citation type="submission" date="2021-01" db="EMBL/GenBank/DDBJ databases">
        <title>Whole genome shotgun sequence of Actinoplanes cyaneus NBRC 14990.</title>
        <authorList>
            <person name="Komaki H."/>
            <person name="Tamura T."/>
        </authorList>
    </citation>
    <scope>NUCLEOTIDE SEQUENCE</scope>
    <source>
        <strain evidence="2">NBRC 14990</strain>
    </source>
</reference>
<accession>A0A919IGG0</accession>
<dbReference type="AlphaFoldDB" id="A0A919IGG0"/>
<evidence type="ECO:0000313" key="2">
    <source>
        <dbReference type="EMBL" id="GID63902.1"/>
    </source>
</evidence>